<evidence type="ECO:0000313" key="4">
    <source>
        <dbReference type="EMBL" id="KAG2500664.1"/>
    </source>
</evidence>
<feature type="region of interest" description="Disordered" evidence="2">
    <location>
        <begin position="737"/>
        <end position="877"/>
    </location>
</feature>
<protein>
    <recommendedName>
        <fullName evidence="3">Ricin B lectin domain-containing protein</fullName>
    </recommendedName>
</protein>
<dbReference type="InterPro" id="IPR035992">
    <property type="entry name" value="Ricin_B-like_lectins"/>
</dbReference>
<sequence>MSAPLAAGHFALMRQEGFYPAGSQGPLSANFTPSGMLLKATAVAGAASLQNSAARSAGRLMGPSPDGYQGWGRLDLAGSLPLPGLTPDGMALQVADGGTIAEGQTITLTGLRSTGGAITAVMVYYDYPAELMATKQLVNDLDLYYSLNNDPTKRITLGDPSNPSTSDFTNPIERIQLNLAAGDNITFHVEAYSLGSSRITADPDAALPQRWALAVAFQLQTLVPLSHSISLAGGACLSSSGSAAVASSSCAAGSSTVFTITEEGTPGNSQANGVQLQYDNCTTSSTQLSVYLEGLTGSSGYRLKTTLGKCVGVAGASTASGAAVVLGDCLSDGGAHQHFVLTEYTQGFWSLAPKHAPAMCLSVFGPAGSGVTIYSCISPVPAGYQRFRFSDVPAPSVPSSQGYRYVVRESVTGKCLTAGKAAGSAATLAACDGSDAQRMLVFRNPHSANPNVFQLVPLSTFSKTSVSGRLCLRHTALGSPLSLAACDVDAGSQAITLVEAAPLLRVSALWQLPRDPVIPSASFRIGADATAAGICLQATSATNLARVSAVPCSSSSLQQWTLAPRSTDGAIAQYFLIQLSGTNWCIWGDDSGPLRYAVLGGCGVSLQQFYYVKSEGTGWRFVSWRSGICLTQTPPGAVGTELRSNNCDPASAHQYFSFDMGFPLDANGYADPTKMTRDTFDFDLVVSWSVGGIPYTITNGMTNVRSGMFGGDDVTPDFLSAFEEAIWPYDTSLPDTASYQPSGSSQPAAADAQAPKPCAAPPATISKPPCPALSLPSPAKAPWPAASGAQAPKPWAPPPATLSKPSCPAPTLPCPPKPPAPAASDAQAPKPCSAPPASPSKPPWALNPFPKPSGSSQPAAADAQAPEPQSAHPTTLS</sequence>
<evidence type="ECO:0000259" key="3">
    <source>
        <dbReference type="SMART" id="SM00458"/>
    </source>
</evidence>
<gene>
    <name evidence="4" type="ORF">HYH03_001430</name>
</gene>
<dbReference type="PANTHER" id="PTHR43399">
    <property type="entry name" value="SUBTILISIN-RELATED"/>
    <property type="match status" value="1"/>
</dbReference>
<dbReference type="EMBL" id="JAEHOE010000003">
    <property type="protein sequence ID" value="KAG2500664.1"/>
    <property type="molecule type" value="Genomic_DNA"/>
</dbReference>
<dbReference type="SUPFAM" id="SSF50370">
    <property type="entry name" value="Ricin B-like lectins"/>
    <property type="match status" value="3"/>
</dbReference>
<dbReference type="SMART" id="SM00458">
    <property type="entry name" value="RICIN"/>
    <property type="match status" value="2"/>
</dbReference>
<feature type="compositionally biased region" description="Low complexity" evidence="2">
    <location>
        <begin position="822"/>
        <end position="831"/>
    </location>
</feature>
<feature type="compositionally biased region" description="Low complexity" evidence="2">
    <location>
        <begin position="737"/>
        <end position="793"/>
    </location>
</feature>
<comment type="caution">
    <text evidence="4">The sequence shown here is derived from an EMBL/GenBank/DDBJ whole genome shotgun (WGS) entry which is preliminary data.</text>
</comment>
<dbReference type="InterPro" id="IPR008979">
    <property type="entry name" value="Galactose-bd-like_sf"/>
</dbReference>
<dbReference type="PROSITE" id="PS50231">
    <property type="entry name" value="RICIN_B_LECTIN"/>
    <property type="match status" value="2"/>
</dbReference>
<feature type="compositionally biased region" description="Pro residues" evidence="2">
    <location>
        <begin position="832"/>
        <end position="842"/>
    </location>
</feature>
<dbReference type="OrthoDB" id="545077at2759"/>
<comment type="similarity">
    <text evidence="1">Belongs to the peptidase S8 family.</text>
</comment>
<feature type="compositionally biased region" description="Low complexity" evidence="2">
    <location>
        <begin position="852"/>
        <end position="871"/>
    </location>
</feature>
<dbReference type="AlphaFoldDB" id="A0A836C687"/>
<organism evidence="4 5">
    <name type="scientific">Edaphochlamys debaryana</name>
    <dbReference type="NCBI Taxonomy" id="47281"/>
    <lineage>
        <taxon>Eukaryota</taxon>
        <taxon>Viridiplantae</taxon>
        <taxon>Chlorophyta</taxon>
        <taxon>core chlorophytes</taxon>
        <taxon>Chlorophyceae</taxon>
        <taxon>CS clade</taxon>
        <taxon>Chlamydomonadales</taxon>
        <taxon>Chlamydomonadales incertae sedis</taxon>
        <taxon>Edaphochlamys</taxon>
    </lineage>
</organism>
<dbReference type="SUPFAM" id="SSF49785">
    <property type="entry name" value="Galactose-binding domain-like"/>
    <property type="match status" value="1"/>
</dbReference>
<name>A0A836C687_9CHLO</name>
<dbReference type="Gene3D" id="2.80.10.50">
    <property type="match status" value="3"/>
</dbReference>
<accession>A0A836C687</accession>
<feature type="domain" description="Ricin B lectin" evidence="3">
    <location>
        <begin position="520"/>
        <end position="659"/>
    </location>
</feature>
<keyword evidence="5" id="KW-1185">Reference proteome</keyword>
<feature type="compositionally biased region" description="Pro residues" evidence="2">
    <location>
        <begin position="807"/>
        <end position="821"/>
    </location>
</feature>
<dbReference type="InterPro" id="IPR000772">
    <property type="entry name" value="Ricin_B_lectin"/>
</dbReference>
<dbReference type="CDD" id="cd00161">
    <property type="entry name" value="beta-trefoil_Ricin-like"/>
    <property type="match status" value="1"/>
</dbReference>
<proteinExistence type="inferred from homology"/>
<evidence type="ECO:0000256" key="2">
    <source>
        <dbReference type="SAM" id="MobiDB-lite"/>
    </source>
</evidence>
<dbReference type="PANTHER" id="PTHR43399:SF4">
    <property type="entry name" value="CELL WALL-ASSOCIATED PROTEASE"/>
    <property type="match status" value="1"/>
</dbReference>
<reference evidence="4" key="1">
    <citation type="journal article" date="2020" name="bioRxiv">
        <title>Comparative genomics of Chlamydomonas.</title>
        <authorList>
            <person name="Craig R.J."/>
            <person name="Hasan A.R."/>
            <person name="Ness R.W."/>
            <person name="Keightley P.D."/>
        </authorList>
    </citation>
    <scope>NUCLEOTIDE SEQUENCE</scope>
    <source>
        <strain evidence="4">CCAP 11/70</strain>
    </source>
</reference>
<dbReference type="InterPro" id="IPR051048">
    <property type="entry name" value="Peptidase_S8/S53_subtilisin"/>
</dbReference>
<feature type="domain" description="Ricin B lectin" evidence="3">
    <location>
        <begin position="346"/>
        <end position="498"/>
    </location>
</feature>
<dbReference type="Proteomes" id="UP000612055">
    <property type="component" value="Unassembled WGS sequence"/>
</dbReference>
<evidence type="ECO:0000313" key="5">
    <source>
        <dbReference type="Proteomes" id="UP000612055"/>
    </source>
</evidence>
<evidence type="ECO:0000256" key="1">
    <source>
        <dbReference type="ARBA" id="ARBA00011073"/>
    </source>
</evidence>
<dbReference type="Gene3D" id="2.60.120.380">
    <property type="match status" value="1"/>
</dbReference>